<proteinExistence type="predicted"/>
<keyword evidence="1" id="KW-0732">Signal</keyword>
<feature type="signal peptide" evidence="1">
    <location>
        <begin position="1"/>
        <end position="28"/>
    </location>
</feature>
<dbReference type="EMBL" id="CP094970">
    <property type="protein sequence ID" value="UYM06049.1"/>
    <property type="molecule type" value="Genomic_DNA"/>
</dbReference>
<sequence length="75" mass="7768">MKKTLCRGLGAAAIIVSVVALGAPSAQAADGWDSRTGWDVAGSNAKPGWDVKGWDAKGWDARGWDAPSGARLGWD</sequence>
<evidence type="ECO:0000313" key="2">
    <source>
        <dbReference type="EMBL" id="UYM06049.1"/>
    </source>
</evidence>
<dbReference type="Proteomes" id="UP001164390">
    <property type="component" value="Chromosome"/>
</dbReference>
<dbReference type="AlphaFoldDB" id="A0AA46TJK3"/>
<reference evidence="2" key="1">
    <citation type="submission" date="2022-01" db="EMBL/GenBank/DDBJ databases">
        <title>Nocardioidaceae gen. sp. A5X3R13.</title>
        <authorList>
            <person name="Lopez Marin M.A."/>
            <person name="Uhlik O."/>
        </authorList>
    </citation>
    <scope>NUCLEOTIDE SEQUENCE</scope>
    <source>
        <strain evidence="2">A5X3R13</strain>
    </source>
</reference>
<dbReference type="RefSeq" id="WP_271634897.1">
    <property type="nucleotide sequence ID" value="NZ_CP094970.1"/>
</dbReference>
<organism evidence="2 3">
    <name type="scientific">Solicola gregarius</name>
    <dbReference type="NCBI Taxonomy" id="2908642"/>
    <lineage>
        <taxon>Bacteria</taxon>
        <taxon>Bacillati</taxon>
        <taxon>Actinomycetota</taxon>
        <taxon>Actinomycetes</taxon>
        <taxon>Propionibacteriales</taxon>
        <taxon>Nocardioidaceae</taxon>
        <taxon>Solicola</taxon>
    </lineage>
</organism>
<keyword evidence="3" id="KW-1185">Reference proteome</keyword>
<accession>A0AA46TJK3</accession>
<name>A0AA46TJK3_9ACTN</name>
<gene>
    <name evidence="2" type="ORF">L0C25_02965</name>
</gene>
<protein>
    <submittedName>
        <fullName evidence="2">Uncharacterized protein</fullName>
    </submittedName>
</protein>
<dbReference type="KEGG" id="sgrg:L0C25_02965"/>
<evidence type="ECO:0000256" key="1">
    <source>
        <dbReference type="SAM" id="SignalP"/>
    </source>
</evidence>
<evidence type="ECO:0000313" key="3">
    <source>
        <dbReference type="Proteomes" id="UP001164390"/>
    </source>
</evidence>
<feature type="chain" id="PRO_5041303140" evidence="1">
    <location>
        <begin position="29"/>
        <end position="75"/>
    </location>
</feature>